<organism evidence="1 2">
    <name type="scientific">Dallia pectoralis</name>
    <name type="common">Alaska blackfish</name>
    <dbReference type="NCBI Taxonomy" id="75939"/>
    <lineage>
        <taxon>Eukaryota</taxon>
        <taxon>Metazoa</taxon>
        <taxon>Chordata</taxon>
        <taxon>Craniata</taxon>
        <taxon>Vertebrata</taxon>
        <taxon>Euteleostomi</taxon>
        <taxon>Actinopterygii</taxon>
        <taxon>Neopterygii</taxon>
        <taxon>Teleostei</taxon>
        <taxon>Protacanthopterygii</taxon>
        <taxon>Esociformes</taxon>
        <taxon>Umbridae</taxon>
        <taxon>Dallia</taxon>
    </lineage>
</organism>
<evidence type="ECO:0000313" key="1">
    <source>
        <dbReference type="EMBL" id="KAJ7989184.1"/>
    </source>
</evidence>
<keyword evidence="2" id="KW-1185">Reference proteome</keyword>
<comment type="caution">
    <text evidence="1">The sequence shown here is derived from an EMBL/GenBank/DDBJ whole genome shotgun (WGS) entry which is preliminary data.</text>
</comment>
<protein>
    <submittedName>
        <fullName evidence="1">Uncharacterized protein</fullName>
    </submittedName>
</protein>
<dbReference type="EMBL" id="CM055757">
    <property type="protein sequence ID" value="KAJ7989184.1"/>
    <property type="molecule type" value="Genomic_DNA"/>
</dbReference>
<dbReference type="Proteomes" id="UP001157502">
    <property type="component" value="Chromosome 30"/>
</dbReference>
<proteinExistence type="predicted"/>
<gene>
    <name evidence="1" type="ORF">DPEC_G00316880</name>
</gene>
<accession>A0ACC2FCT8</accession>
<reference evidence="1" key="1">
    <citation type="submission" date="2021-05" db="EMBL/GenBank/DDBJ databases">
        <authorList>
            <person name="Pan Q."/>
            <person name="Jouanno E."/>
            <person name="Zahm M."/>
            <person name="Klopp C."/>
            <person name="Cabau C."/>
            <person name="Louis A."/>
            <person name="Berthelot C."/>
            <person name="Parey E."/>
            <person name="Roest Crollius H."/>
            <person name="Montfort J."/>
            <person name="Robinson-Rechavi M."/>
            <person name="Bouchez O."/>
            <person name="Lampietro C."/>
            <person name="Lopez Roques C."/>
            <person name="Donnadieu C."/>
            <person name="Postlethwait J."/>
            <person name="Bobe J."/>
            <person name="Dillon D."/>
            <person name="Chandos A."/>
            <person name="von Hippel F."/>
            <person name="Guiguen Y."/>
        </authorList>
    </citation>
    <scope>NUCLEOTIDE SEQUENCE</scope>
    <source>
        <strain evidence="1">YG-Jan2019</strain>
    </source>
</reference>
<sequence length="82" mass="9065">MLRNDPAAIANIRSARLTVMPHRSRSSLHKSTLPAVELMMVYRVGFVIVTVSAVRSQVKPEQESAMARLDHPAICLQDIGPQ</sequence>
<name>A0ACC2FCT8_DALPE</name>
<evidence type="ECO:0000313" key="2">
    <source>
        <dbReference type="Proteomes" id="UP001157502"/>
    </source>
</evidence>